<dbReference type="Pfam" id="PF01876">
    <property type="entry name" value="RNase_P_p30"/>
    <property type="match status" value="1"/>
</dbReference>
<dbReference type="OrthoDB" id="17948at2759"/>
<proteinExistence type="inferred from homology"/>
<dbReference type="GO" id="GO:0005655">
    <property type="term" value="C:nucleolar ribonuclease P complex"/>
    <property type="evidence" value="ECO:0007669"/>
    <property type="project" value="TreeGrafter"/>
</dbReference>
<evidence type="ECO:0000256" key="4">
    <source>
        <dbReference type="SAM" id="MobiDB-lite"/>
    </source>
</evidence>
<dbReference type="SUPFAM" id="SSF89550">
    <property type="entry name" value="PHP domain-like"/>
    <property type="match status" value="1"/>
</dbReference>
<name>A0A6P8Y454_THRPL</name>
<evidence type="ECO:0000313" key="5">
    <source>
        <dbReference type="Proteomes" id="UP000515158"/>
    </source>
</evidence>
<evidence type="ECO:0000256" key="2">
    <source>
        <dbReference type="ARBA" id="ARBA00007331"/>
    </source>
</evidence>
<evidence type="ECO:0000313" key="6">
    <source>
        <dbReference type="RefSeq" id="XP_034231170.1"/>
    </source>
</evidence>
<accession>A0A6P8Y454</accession>
<dbReference type="InterPro" id="IPR016195">
    <property type="entry name" value="Pol/histidinol_Pase-like"/>
</dbReference>
<evidence type="ECO:0000256" key="3">
    <source>
        <dbReference type="ARBA" id="ARBA00022694"/>
    </source>
</evidence>
<gene>
    <name evidence="6" type="primary">LOC117639523</name>
</gene>
<dbReference type="Gene3D" id="3.20.20.140">
    <property type="entry name" value="Metal-dependent hydrolases"/>
    <property type="match status" value="1"/>
</dbReference>
<dbReference type="AlphaFoldDB" id="A0A6P8Y454"/>
<dbReference type="Proteomes" id="UP000515158">
    <property type="component" value="Unplaced"/>
</dbReference>
<reference evidence="6" key="1">
    <citation type="submission" date="2025-08" db="UniProtKB">
        <authorList>
            <consortium name="RefSeq"/>
        </authorList>
    </citation>
    <scope>IDENTIFICATION</scope>
    <source>
        <tissue evidence="6">Total insect</tissue>
    </source>
</reference>
<dbReference type="FunCoup" id="A0A6P8Y454">
    <property type="interactions" value="1144"/>
</dbReference>
<sequence>MKHKQGFYDLCVTPTSTSSLVSILTTLVELGYRTVAINQIVEESALVQEKNKKKRKAENNVNPNPSIPPPMKLDDIPEVLRSSIQILQRITISFSTSDNAHKMISSENIKKYDIIAVIPTSKAALMHTCNTLDVDIISFDTSIKMPVQWNRKLYNLAAEKGMWFELPYGLGVLDSTARRNLIQAGHSYHAIGKSKNILISSGAQNPMQIRGPYDVINLSLLLGLSEEQAKSAITNAGRAVTLRAESRRRGKAVVCIEKIVSNQLEVVDEEDNSDNTILPACKKKKTLG</sequence>
<comment type="subcellular location">
    <subcellularLocation>
        <location evidence="1">Nucleus</location>
    </subcellularLocation>
</comment>
<protein>
    <submittedName>
        <fullName evidence="6">Ribonuclease P protein subunit p30</fullName>
    </submittedName>
</protein>
<dbReference type="CTD" id="10556"/>
<dbReference type="InterPro" id="IPR002738">
    <property type="entry name" value="RNase_P_p30"/>
</dbReference>
<keyword evidence="5" id="KW-1185">Reference proteome</keyword>
<keyword evidence="3" id="KW-0819">tRNA processing</keyword>
<dbReference type="KEGG" id="tpal:117639523"/>
<feature type="region of interest" description="Disordered" evidence="4">
    <location>
        <begin position="48"/>
        <end position="72"/>
    </location>
</feature>
<dbReference type="RefSeq" id="XP_034231170.1">
    <property type="nucleotide sequence ID" value="XM_034375279.1"/>
</dbReference>
<dbReference type="PANTHER" id="PTHR13031">
    <property type="entry name" value="RIBONUCLEASE P SUBUNIT P30"/>
    <property type="match status" value="1"/>
</dbReference>
<dbReference type="GeneID" id="117639523"/>
<evidence type="ECO:0000256" key="1">
    <source>
        <dbReference type="ARBA" id="ARBA00004123"/>
    </source>
</evidence>
<dbReference type="GO" id="GO:0008033">
    <property type="term" value="P:tRNA processing"/>
    <property type="evidence" value="ECO:0007669"/>
    <property type="project" value="UniProtKB-KW"/>
</dbReference>
<comment type="similarity">
    <text evidence="2">Belongs to the eukaryotic/archaeal RNase P protein component 3 family.</text>
</comment>
<dbReference type="GO" id="GO:0003723">
    <property type="term" value="F:RNA binding"/>
    <property type="evidence" value="ECO:0007669"/>
    <property type="project" value="TreeGrafter"/>
</dbReference>
<dbReference type="PANTHER" id="PTHR13031:SF0">
    <property type="entry name" value="RIBONUCLEASE P PROTEIN SUBUNIT P30"/>
    <property type="match status" value="1"/>
</dbReference>
<dbReference type="InParanoid" id="A0A6P8Y454"/>
<organism evidence="6">
    <name type="scientific">Thrips palmi</name>
    <name type="common">Melon thrips</name>
    <dbReference type="NCBI Taxonomy" id="161013"/>
    <lineage>
        <taxon>Eukaryota</taxon>
        <taxon>Metazoa</taxon>
        <taxon>Ecdysozoa</taxon>
        <taxon>Arthropoda</taxon>
        <taxon>Hexapoda</taxon>
        <taxon>Insecta</taxon>
        <taxon>Pterygota</taxon>
        <taxon>Neoptera</taxon>
        <taxon>Paraneoptera</taxon>
        <taxon>Thysanoptera</taxon>
        <taxon>Terebrantia</taxon>
        <taxon>Thripoidea</taxon>
        <taxon>Thripidae</taxon>
        <taxon>Thrips</taxon>
    </lineage>
</organism>